<dbReference type="AlphaFoldDB" id="A0A2G5HKR4"/>
<dbReference type="PANTHER" id="PTHR36587">
    <property type="entry name" value="EXPRESSION SITE-ASSOCIATED GENE 3 (ESAG3)-LIKE PROTEIN"/>
    <property type="match status" value="1"/>
</dbReference>
<reference evidence="1 2" key="1">
    <citation type="submission" date="2015-10" db="EMBL/GenBank/DDBJ databases">
        <title>The cercosporin biosynthetic gene cluster was horizontally transferred to several fungal lineages and shown to be expanded in Cercospora beticola based on microsynteny with recipient genomes.</title>
        <authorList>
            <person name="De Jonge R."/>
            <person name="Ebert M.K."/>
            <person name="Suttle J.C."/>
            <person name="Jurick Ii W.M."/>
            <person name="Secor G.A."/>
            <person name="Thomma B.P."/>
            <person name="Van De Peer Y."/>
            <person name="Bolton M.D."/>
        </authorList>
    </citation>
    <scope>NUCLEOTIDE SEQUENCE [LARGE SCALE GENOMIC DNA]</scope>
    <source>
        <strain evidence="1 2">09-40</strain>
    </source>
</reference>
<dbReference type="OrthoDB" id="422736at2759"/>
<dbReference type="CDD" id="cd22997">
    <property type="entry name" value="GT_LH"/>
    <property type="match status" value="1"/>
</dbReference>
<organism evidence="1 2">
    <name type="scientific">Cercospora beticola</name>
    <name type="common">Sugarbeet leaf spot fungus</name>
    <dbReference type="NCBI Taxonomy" id="122368"/>
    <lineage>
        <taxon>Eukaryota</taxon>
        <taxon>Fungi</taxon>
        <taxon>Dikarya</taxon>
        <taxon>Ascomycota</taxon>
        <taxon>Pezizomycotina</taxon>
        <taxon>Dothideomycetes</taxon>
        <taxon>Dothideomycetidae</taxon>
        <taxon>Mycosphaerellales</taxon>
        <taxon>Mycosphaerellaceae</taxon>
        <taxon>Cercospora</taxon>
    </lineage>
</organism>
<dbReference type="Proteomes" id="UP000230605">
    <property type="component" value="Chromosome 4"/>
</dbReference>
<gene>
    <name evidence="1" type="ORF">CB0940_04798</name>
</gene>
<sequence>MVKAVTMIRPSRPSRPATLIAATLFVLLILFSVTFREPLRTRAGAFLPRPKNDGTQVTPYSSRLHILLPASNPAVDMCKTLLTGSMLGYPTPTLIAWNETFNREGLLGGGSHVAKISRVLEWLDNLPPETDNDLIFMMDAYDIWFQLPPEVLVERYHMINRKANKRLRDRLGSAYYAENIRQTIVFGAGKRCAPNQMHTVACYPIPDSPLPEDVYGANTDTVMGKSKLSSHRQRYLNSGYIIGPAKDMRLLFRRAWEKVEANQDHGPWDNGSGGSDFMYHGSDQSIFNTVWGEQEFQREVIRRRHRGWLDRLLGRSQTIPHHLEGTLVQDPLNPPFTHEPMEHKAGKPDEFGIGLDFFSDLGQQTVNTEDDTQYLVHGHDLIGQIEARQKRLFNCPSRVTGELPQDVLRTSPPSTVQKPWSQLPLFTNHCLNTIPVMIHHNGDKGARSWQWPMTWMQPHARRQFESILGDESNVLAAGRSTGGANLPTGESLSFQDLCTQDFEYELFRDVDPPETPPRGW</sequence>
<protein>
    <submittedName>
        <fullName evidence="1">Uncharacterized protein</fullName>
    </submittedName>
</protein>
<proteinExistence type="predicted"/>
<evidence type="ECO:0000313" key="1">
    <source>
        <dbReference type="EMBL" id="PIA93120.1"/>
    </source>
</evidence>
<comment type="caution">
    <text evidence="1">The sequence shown here is derived from an EMBL/GenBank/DDBJ whole genome shotgun (WGS) entry which is preliminary data.</text>
</comment>
<name>A0A2G5HKR4_CERBT</name>
<accession>A0A2G5HKR4</accession>
<evidence type="ECO:0000313" key="2">
    <source>
        <dbReference type="Proteomes" id="UP000230605"/>
    </source>
</evidence>
<dbReference type="EMBL" id="LKMD01000105">
    <property type="protein sequence ID" value="PIA93120.1"/>
    <property type="molecule type" value="Genomic_DNA"/>
</dbReference>
<dbReference type="PANTHER" id="PTHR36587:SF2">
    <property type="entry name" value="EXPRESSION SITE-ASSOCIATED GENE 3 (ESAG3)-LIKE PROTEIN"/>
    <property type="match status" value="1"/>
</dbReference>